<proteinExistence type="predicted"/>
<protein>
    <submittedName>
        <fullName evidence="2">Putative gh regulated tbc protein-1</fullName>
    </submittedName>
</protein>
<dbReference type="PANTHER" id="PTHR47219:SF4">
    <property type="entry name" value="TBC1 DOMAIN FAMILY MEMBER 10A"/>
    <property type="match status" value="1"/>
</dbReference>
<feature type="non-terminal residue" evidence="2">
    <location>
        <position position="261"/>
    </location>
</feature>
<evidence type="ECO:0000313" key="3">
    <source>
        <dbReference type="Proteomes" id="UP000037510"/>
    </source>
</evidence>
<dbReference type="AlphaFoldDB" id="A0A0L7KT50"/>
<comment type="caution">
    <text evidence="2">The sequence shown here is derived from an EMBL/GenBank/DDBJ whole genome shotgun (WGS) entry which is preliminary data.</text>
</comment>
<dbReference type="EMBL" id="JTDY01006167">
    <property type="protein sequence ID" value="KOB66226.1"/>
    <property type="molecule type" value="Genomic_DNA"/>
</dbReference>
<organism evidence="2 3">
    <name type="scientific">Operophtera brumata</name>
    <name type="common">Winter moth</name>
    <name type="synonym">Phalaena brumata</name>
    <dbReference type="NCBI Taxonomy" id="104452"/>
    <lineage>
        <taxon>Eukaryota</taxon>
        <taxon>Metazoa</taxon>
        <taxon>Ecdysozoa</taxon>
        <taxon>Arthropoda</taxon>
        <taxon>Hexapoda</taxon>
        <taxon>Insecta</taxon>
        <taxon>Pterygota</taxon>
        <taxon>Neoptera</taxon>
        <taxon>Endopterygota</taxon>
        <taxon>Lepidoptera</taxon>
        <taxon>Glossata</taxon>
        <taxon>Ditrysia</taxon>
        <taxon>Geometroidea</taxon>
        <taxon>Geometridae</taxon>
        <taxon>Larentiinae</taxon>
        <taxon>Operophtera</taxon>
    </lineage>
</organism>
<keyword evidence="3" id="KW-1185">Reference proteome</keyword>
<sequence>MPSVQAFWCLVSISDKYLSGYYNPGLEVLQRDGDILHALLRRTAPAVHRHLVKHKVEPVLYATEWFLCALTRTLPWDSLLRVWDCFLCEGVKVTRPSSSLYATEWFLCALTRTLPLDSLLRVWDCFLCEGVKVTRPSSSLYATEWFLCALTRTLPWDSLLRVWDCFLCEGVKVTRPSSSLYATEWFLCALTRTLPWDSLLRVLFKAALVILHGALGPAKVRKRASGLCETLEVLRHPPEGILGEEYLVYHMQRLGLTEEDF</sequence>
<feature type="domain" description="Rab-GAP TBC" evidence="1">
    <location>
        <begin position="1"/>
        <end position="90"/>
    </location>
</feature>
<dbReference type="GO" id="GO:0031267">
    <property type="term" value="F:small GTPase binding"/>
    <property type="evidence" value="ECO:0007669"/>
    <property type="project" value="TreeGrafter"/>
</dbReference>
<evidence type="ECO:0000313" key="2">
    <source>
        <dbReference type="EMBL" id="KOB66226.1"/>
    </source>
</evidence>
<gene>
    <name evidence="2" type="ORF">OBRU01_21612</name>
</gene>
<dbReference type="FunFam" id="1.10.472.80:FF:000008">
    <property type="entry name" value="TBC1 domain family member 10A"/>
    <property type="match status" value="1"/>
</dbReference>
<dbReference type="InterPro" id="IPR035969">
    <property type="entry name" value="Rab-GAP_TBC_sf"/>
</dbReference>
<dbReference type="SUPFAM" id="SSF47923">
    <property type="entry name" value="Ypt/Rab-GAP domain of gyp1p"/>
    <property type="match status" value="4"/>
</dbReference>
<dbReference type="PANTHER" id="PTHR47219">
    <property type="entry name" value="RAB GTPASE-ACTIVATING PROTEIN 1-LIKE"/>
    <property type="match status" value="1"/>
</dbReference>
<reference evidence="2 3" key="1">
    <citation type="journal article" date="2015" name="Genome Biol. Evol.">
        <title>The genome of winter moth (Operophtera brumata) provides a genomic perspective on sexual dimorphism and phenology.</title>
        <authorList>
            <person name="Derks M.F."/>
            <person name="Smit S."/>
            <person name="Salis L."/>
            <person name="Schijlen E."/>
            <person name="Bossers A."/>
            <person name="Mateman C."/>
            <person name="Pijl A.S."/>
            <person name="de Ridder D."/>
            <person name="Groenen M.A."/>
            <person name="Visser M.E."/>
            <person name="Megens H.J."/>
        </authorList>
    </citation>
    <scope>NUCLEOTIDE SEQUENCE [LARGE SCALE GENOMIC DNA]</scope>
    <source>
        <strain evidence="2">WM2013NL</strain>
        <tissue evidence="2">Head and thorax</tissue>
    </source>
</reference>
<name>A0A0L7KT50_OPEBR</name>
<dbReference type="InterPro" id="IPR000195">
    <property type="entry name" value="Rab-GAP-TBC_dom"/>
</dbReference>
<dbReference type="GO" id="GO:0005096">
    <property type="term" value="F:GTPase activator activity"/>
    <property type="evidence" value="ECO:0007669"/>
    <property type="project" value="TreeGrafter"/>
</dbReference>
<dbReference type="Gene3D" id="1.10.472.80">
    <property type="entry name" value="Ypt/Rab-GAP domain of gyp1p, domain 3"/>
    <property type="match status" value="3"/>
</dbReference>
<evidence type="ECO:0000259" key="1">
    <source>
        <dbReference type="PROSITE" id="PS50086"/>
    </source>
</evidence>
<dbReference type="InterPro" id="IPR050302">
    <property type="entry name" value="Rab_GAP_TBC_domain"/>
</dbReference>
<accession>A0A0L7KT50</accession>
<dbReference type="Proteomes" id="UP000037510">
    <property type="component" value="Unassembled WGS sequence"/>
</dbReference>
<dbReference type="PROSITE" id="PS50086">
    <property type="entry name" value="TBC_RABGAP"/>
    <property type="match status" value="1"/>
</dbReference>
<dbReference type="STRING" id="104452.A0A0L7KT50"/>
<dbReference type="Pfam" id="PF00566">
    <property type="entry name" value="RabGAP-TBC"/>
    <property type="match status" value="3"/>
</dbReference>